<comment type="subcellular location">
    <subcellularLocation>
        <location evidence="6">Cell membrane</location>
        <topology evidence="6">Multi-pass membrane protein</topology>
    </subcellularLocation>
    <subcellularLocation>
        <location evidence="1">Membrane</location>
    </subcellularLocation>
</comment>
<comment type="caution">
    <text evidence="6">Lacks conserved residue(s) required for the propagation of feature annotation.</text>
</comment>
<evidence type="ECO:0000256" key="6">
    <source>
        <dbReference type="RuleBase" id="RU363076"/>
    </source>
</evidence>
<sequence length="241" mass="26434">MRFAFRFRPVALIAALIVALIGILLGNWQQDRAAYKTDLQARQLARAAEPPFNLDPNIAASPDLEFRRVRVHGEFIAGWPVLLANRPRGSQSGFYLAMPFKIAGADEHVLVLRGWLPRQAEFDKLPTFATPAGPVTLEGRLVLSAGKVMELGDGPPLAPGAAVQNLTPQALAQASGLRLLPFLVQQTLPATPADLMARDWPLPEAGIDKHRGYAFQWYALAALALLFYVMTGFRRGSRTTR</sequence>
<name>A0A7W9X426_9BURK</name>
<dbReference type="RefSeq" id="WP_183557022.1">
    <property type="nucleotide sequence ID" value="NZ_JACHBX010000005.1"/>
</dbReference>
<accession>A0A7W9X426</accession>
<dbReference type="PANTHER" id="PTHR23427">
    <property type="entry name" value="SURFEIT LOCUS PROTEIN"/>
    <property type="match status" value="1"/>
</dbReference>
<dbReference type="InterPro" id="IPR002994">
    <property type="entry name" value="Surf1/Shy1"/>
</dbReference>
<keyword evidence="4 6" id="KW-1133">Transmembrane helix</keyword>
<dbReference type="Pfam" id="PF02104">
    <property type="entry name" value="SURF1"/>
    <property type="match status" value="1"/>
</dbReference>
<dbReference type="EMBL" id="JACHBX010000005">
    <property type="protein sequence ID" value="MBB6136071.1"/>
    <property type="molecule type" value="Genomic_DNA"/>
</dbReference>
<comment type="caution">
    <text evidence="7">The sequence shown here is derived from an EMBL/GenBank/DDBJ whole genome shotgun (WGS) entry which is preliminary data.</text>
</comment>
<evidence type="ECO:0000313" key="7">
    <source>
        <dbReference type="EMBL" id="MBB6136071.1"/>
    </source>
</evidence>
<evidence type="ECO:0000256" key="2">
    <source>
        <dbReference type="ARBA" id="ARBA00007165"/>
    </source>
</evidence>
<keyword evidence="8" id="KW-1185">Reference proteome</keyword>
<dbReference type="PANTHER" id="PTHR23427:SF2">
    <property type="entry name" value="SURFEIT LOCUS PROTEIN 1"/>
    <property type="match status" value="1"/>
</dbReference>
<organism evidence="7 8">
    <name type="scientific">Massilia aurea</name>
    <dbReference type="NCBI Taxonomy" id="373040"/>
    <lineage>
        <taxon>Bacteria</taxon>
        <taxon>Pseudomonadati</taxon>
        <taxon>Pseudomonadota</taxon>
        <taxon>Betaproteobacteria</taxon>
        <taxon>Burkholderiales</taxon>
        <taxon>Oxalobacteraceae</taxon>
        <taxon>Telluria group</taxon>
        <taxon>Massilia</taxon>
    </lineage>
</organism>
<proteinExistence type="inferred from homology"/>
<evidence type="ECO:0000256" key="4">
    <source>
        <dbReference type="ARBA" id="ARBA00022989"/>
    </source>
</evidence>
<dbReference type="GO" id="GO:0005886">
    <property type="term" value="C:plasma membrane"/>
    <property type="evidence" value="ECO:0007669"/>
    <property type="project" value="UniProtKB-SubCell"/>
</dbReference>
<keyword evidence="3 6" id="KW-0812">Transmembrane</keyword>
<evidence type="ECO:0000313" key="8">
    <source>
        <dbReference type="Proteomes" id="UP000540787"/>
    </source>
</evidence>
<comment type="similarity">
    <text evidence="2 6">Belongs to the SURF1 family.</text>
</comment>
<keyword evidence="5 6" id="KW-0472">Membrane</keyword>
<evidence type="ECO:0000256" key="1">
    <source>
        <dbReference type="ARBA" id="ARBA00004370"/>
    </source>
</evidence>
<dbReference type="InterPro" id="IPR045214">
    <property type="entry name" value="Surf1/Surf4"/>
</dbReference>
<reference evidence="7 8" key="1">
    <citation type="submission" date="2020-08" db="EMBL/GenBank/DDBJ databases">
        <title>The Agave Microbiome: Exploring the role of microbial communities in plant adaptations to desert environments.</title>
        <authorList>
            <person name="Partida-Martinez L.P."/>
        </authorList>
    </citation>
    <scope>NUCLEOTIDE SEQUENCE [LARGE SCALE GENOMIC DNA]</scope>
    <source>
        <strain evidence="7 8">AT3.2</strain>
    </source>
</reference>
<evidence type="ECO:0000256" key="3">
    <source>
        <dbReference type="ARBA" id="ARBA00022692"/>
    </source>
</evidence>
<evidence type="ECO:0000256" key="5">
    <source>
        <dbReference type="ARBA" id="ARBA00023136"/>
    </source>
</evidence>
<dbReference type="Proteomes" id="UP000540787">
    <property type="component" value="Unassembled WGS sequence"/>
</dbReference>
<gene>
    <name evidence="7" type="ORF">HD842_004248</name>
</gene>
<dbReference type="PROSITE" id="PS50895">
    <property type="entry name" value="SURF1"/>
    <property type="match status" value="1"/>
</dbReference>
<dbReference type="AlphaFoldDB" id="A0A7W9X426"/>
<keyword evidence="6" id="KW-1003">Cell membrane</keyword>
<feature type="transmembrane region" description="Helical" evidence="6">
    <location>
        <begin position="215"/>
        <end position="233"/>
    </location>
</feature>
<protein>
    <recommendedName>
        <fullName evidence="6">SURF1-like protein</fullName>
    </recommendedName>
</protein>
<dbReference type="CDD" id="cd06662">
    <property type="entry name" value="SURF1"/>
    <property type="match status" value="1"/>
</dbReference>